<evidence type="ECO:0000256" key="1">
    <source>
        <dbReference type="SAM" id="MobiDB-lite"/>
    </source>
</evidence>
<organism evidence="2 3">
    <name type="scientific">Cannabis sativa</name>
    <name type="common">Hemp</name>
    <name type="synonym">Marijuana</name>
    <dbReference type="NCBI Taxonomy" id="3483"/>
    <lineage>
        <taxon>Eukaryota</taxon>
        <taxon>Viridiplantae</taxon>
        <taxon>Streptophyta</taxon>
        <taxon>Embryophyta</taxon>
        <taxon>Tracheophyta</taxon>
        <taxon>Spermatophyta</taxon>
        <taxon>Magnoliopsida</taxon>
        <taxon>eudicotyledons</taxon>
        <taxon>Gunneridae</taxon>
        <taxon>Pentapetalae</taxon>
        <taxon>rosids</taxon>
        <taxon>fabids</taxon>
        <taxon>Rosales</taxon>
        <taxon>Cannabaceae</taxon>
        <taxon>Cannabis</taxon>
    </lineage>
</organism>
<protein>
    <submittedName>
        <fullName evidence="2">Uncharacterized protein</fullName>
    </submittedName>
</protein>
<keyword evidence="3" id="KW-1185">Reference proteome</keyword>
<feature type="region of interest" description="Disordered" evidence="1">
    <location>
        <begin position="385"/>
        <end position="412"/>
    </location>
</feature>
<feature type="compositionally biased region" description="Basic and acidic residues" evidence="1">
    <location>
        <begin position="385"/>
        <end position="396"/>
    </location>
</feature>
<name>A0A803PRY2_CANSA</name>
<sequence length="412" mass="46618">MTPEASSGLALPRVEDSANTEPRQLLEGHIQDTRPEKLTFASDDDVSMRQSSVGDSEEVKEAITVITTEEALKAVKADEQWLKDWRRQFLEGLSKAEELSICFKDVMSNEGAQGASTSVPMESSRGDNSDYDGPVVINKKRASSSNNGTNKKARVETKEKMSNERIELPPLPLEPFTLPIRPLRLMEGNNAFLEAMDQFYQKRHCCEVEEMRKLSTSISYRCNAEFANYGTWNKAAPPLINRVELAERLHPHVSDIHGKLPEAQANVIGLMAERNCSLLVQQAYDLEVLKAEQANIERRREEVERASTKANTKMDDIIRQRVSKSLDRSLAREMKATKTEKKRRDMYKDLHSKALTCIKDFEVDKVEAAEADAVKKAKEAERKLVPATKAPEESQKRITYLKGKSSHLKRRL</sequence>
<reference evidence="2" key="2">
    <citation type="submission" date="2021-03" db="UniProtKB">
        <authorList>
            <consortium name="EnsemblPlants"/>
        </authorList>
    </citation>
    <scope>IDENTIFICATION</scope>
</reference>
<feature type="compositionally biased region" description="Polar residues" evidence="1">
    <location>
        <begin position="111"/>
        <end position="121"/>
    </location>
</feature>
<feature type="region of interest" description="Disordered" evidence="1">
    <location>
        <begin position="1"/>
        <end position="57"/>
    </location>
</feature>
<dbReference type="AlphaFoldDB" id="A0A803PRY2"/>
<evidence type="ECO:0000313" key="3">
    <source>
        <dbReference type="Proteomes" id="UP000596661"/>
    </source>
</evidence>
<dbReference type="Gramene" id="evm.model.05.807">
    <property type="protein sequence ID" value="cds.evm.model.05.807"/>
    <property type="gene ID" value="evm.TU.05.807"/>
</dbReference>
<feature type="compositionally biased region" description="Basic and acidic residues" evidence="1">
    <location>
        <begin position="153"/>
        <end position="162"/>
    </location>
</feature>
<dbReference type="EMBL" id="UZAU01000459">
    <property type="status" value="NOT_ANNOTATED_CDS"/>
    <property type="molecule type" value="Genomic_DNA"/>
</dbReference>
<dbReference type="Proteomes" id="UP000596661">
    <property type="component" value="Chromosome 5"/>
</dbReference>
<accession>A0A803PRY2</accession>
<dbReference type="EnsemblPlants" id="evm.model.05.807">
    <property type="protein sequence ID" value="cds.evm.model.05.807"/>
    <property type="gene ID" value="evm.TU.05.807"/>
</dbReference>
<feature type="region of interest" description="Disordered" evidence="1">
    <location>
        <begin position="111"/>
        <end position="162"/>
    </location>
</feature>
<proteinExistence type="predicted"/>
<reference evidence="2" key="1">
    <citation type="submission" date="2018-11" db="EMBL/GenBank/DDBJ databases">
        <authorList>
            <person name="Grassa J C."/>
        </authorList>
    </citation>
    <scope>NUCLEOTIDE SEQUENCE [LARGE SCALE GENOMIC DNA]</scope>
</reference>
<feature type="compositionally biased region" description="Basic and acidic residues" evidence="1">
    <location>
        <begin position="24"/>
        <end position="37"/>
    </location>
</feature>
<evidence type="ECO:0000313" key="2">
    <source>
        <dbReference type="EnsemblPlants" id="cds.evm.model.05.807"/>
    </source>
</evidence>